<dbReference type="InterPro" id="IPR053008">
    <property type="entry name" value="Phomopsin_biosynth_assoc"/>
</dbReference>
<dbReference type="Proteomes" id="UP001239445">
    <property type="component" value="Unassembled WGS sequence"/>
</dbReference>
<comment type="caution">
    <text evidence="2">The sequence shown here is derived from an EMBL/GenBank/DDBJ whole genome shotgun (WGS) entry which is preliminary data.</text>
</comment>
<organism evidence="2 3">
    <name type="scientific">Echria macrotheca</name>
    <dbReference type="NCBI Taxonomy" id="438768"/>
    <lineage>
        <taxon>Eukaryota</taxon>
        <taxon>Fungi</taxon>
        <taxon>Dikarya</taxon>
        <taxon>Ascomycota</taxon>
        <taxon>Pezizomycotina</taxon>
        <taxon>Sordariomycetes</taxon>
        <taxon>Sordariomycetidae</taxon>
        <taxon>Sordariales</taxon>
        <taxon>Schizotheciaceae</taxon>
        <taxon>Echria</taxon>
    </lineage>
</organism>
<evidence type="ECO:0000256" key="1">
    <source>
        <dbReference type="SAM" id="MobiDB-lite"/>
    </source>
</evidence>
<feature type="region of interest" description="Disordered" evidence="1">
    <location>
        <begin position="1"/>
        <end position="36"/>
    </location>
</feature>
<name>A0AAJ0F8N7_9PEZI</name>
<dbReference type="AlphaFoldDB" id="A0AAJ0F8N7"/>
<proteinExistence type="predicted"/>
<gene>
    <name evidence="2" type="ORF">QBC47DRAFT_390245</name>
</gene>
<evidence type="ECO:0000313" key="3">
    <source>
        <dbReference type="Proteomes" id="UP001239445"/>
    </source>
</evidence>
<dbReference type="EMBL" id="MU839840">
    <property type="protein sequence ID" value="KAK1752309.1"/>
    <property type="molecule type" value="Genomic_DNA"/>
</dbReference>
<dbReference type="PANTHER" id="PTHR35896:SF3">
    <property type="entry name" value="MAJOR FACILITATOR SUPERFAMILY TRANSPORTER"/>
    <property type="match status" value="1"/>
</dbReference>
<dbReference type="PANTHER" id="PTHR35896">
    <property type="entry name" value="IG-LIKE DOMAIN-CONTAINING PROTEIN"/>
    <property type="match status" value="1"/>
</dbReference>
<reference evidence="2" key="1">
    <citation type="submission" date="2023-06" db="EMBL/GenBank/DDBJ databases">
        <title>Genome-scale phylogeny and comparative genomics of the fungal order Sordariales.</title>
        <authorList>
            <consortium name="Lawrence Berkeley National Laboratory"/>
            <person name="Hensen N."/>
            <person name="Bonometti L."/>
            <person name="Westerberg I."/>
            <person name="Brannstrom I.O."/>
            <person name="Guillou S."/>
            <person name="Cros-Aarteil S."/>
            <person name="Calhoun S."/>
            <person name="Haridas S."/>
            <person name="Kuo A."/>
            <person name="Mondo S."/>
            <person name="Pangilinan J."/>
            <person name="Riley R."/>
            <person name="Labutti K."/>
            <person name="Andreopoulos B."/>
            <person name="Lipzen A."/>
            <person name="Chen C."/>
            <person name="Yanf M."/>
            <person name="Daum C."/>
            <person name="Ng V."/>
            <person name="Clum A."/>
            <person name="Steindorff A."/>
            <person name="Ohm R."/>
            <person name="Martin F."/>
            <person name="Silar P."/>
            <person name="Natvig D."/>
            <person name="Lalanne C."/>
            <person name="Gautier V."/>
            <person name="Ament-Velasquez S.L."/>
            <person name="Kruys A."/>
            <person name="Hutchinson M.I."/>
            <person name="Powell A.J."/>
            <person name="Barry K."/>
            <person name="Miller A.N."/>
            <person name="Grigoriev I.V."/>
            <person name="Debuchy R."/>
            <person name="Gladieux P."/>
            <person name="Thoren M.H."/>
            <person name="Johannesson H."/>
        </authorList>
    </citation>
    <scope>NUCLEOTIDE SEQUENCE</scope>
    <source>
        <strain evidence="2">PSN4</strain>
    </source>
</reference>
<protein>
    <submittedName>
        <fullName evidence="2">Uncharacterized protein</fullName>
    </submittedName>
</protein>
<keyword evidence="3" id="KW-1185">Reference proteome</keyword>
<sequence length="256" mass="28840">MASSSSKSPLLKHQPGYGPDDIPDEASITGKTSGDSHMPPRLRYLSLALQLVMRVLAFWGLVSLGLQVSRGFLTSSSPPQTPFRSLLSHPNDKTQHKMDVYRPATLPAGLNLCDCGSTIREARVRECKYDALSTAWLPPYCRDDELTAEFEKAGPGPNGSWEYFADEEGKRPLSMEQVAALGEVGGSFWASRDWHIVHCLFYWQKYTRMRDTNIVMEERFDSLHHVKHCGRLIRNPTPDHFFLIEVPVTMNSSKDV</sequence>
<evidence type="ECO:0000313" key="2">
    <source>
        <dbReference type="EMBL" id="KAK1752309.1"/>
    </source>
</evidence>
<accession>A0AAJ0F8N7</accession>